<reference evidence="1" key="1">
    <citation type="journal article" date="2014" name="Int. J. Syst. Evol. Microbiol.">
        <title>Complete genome sequence of Corynebacterium casei LMG S-19264T (=DSM 44701T), isolated from a smear-ripened cheese.</title>
        <authorList>
            <consortium name="US DOE Joint Genome Institute (JGI-PGF)"/>
            <person name="Walter F."/>
            <person name="Albersmeier A."/>
            <person name="Kalinowski J."/>
            <person name="Ruckert C."/>
        </authorList>
    </citation>
    <scope>NUCLEOTIDE SEQUENCE</scope>
    <source>
        <strain evidence="1">JCM 4125</strain>
    </source>
</reference>
<reference evidence="1" key="2">
    <citation type="submission" date="2020-09" db="EMBL/GenBank/DDBJ databases">
        <authorList>
            <person name="Sun Q."/>
            <person name="Ohkuma M."/>
        </authorList>
    </citation>
    <scope>NUCLEOTIDE SEQUENCE</scope>
    <source>
        <strain evidence="1">JCM 4125</strain>
    </source>
</reference>
<evidence type="ECO:0000313" key="1">
    <source>
        <dbReference type="EMBL" id="GGT97600.1"/>
    </source>
</evidence>
<proteinExistence type="predicted"/>
<protein>
    <submittedName>
        <fullName evidence="1">Uncharacterized protein</fullName>
    </submittedName>
</protein>
<name>A0A918HQQ6_9ACTN</name>
<sequence>MSLHQESTLAPHDGLEELRRTYMTEIADAVRRRRLVWAAPYVLASSVEENHGSFRSHEGRDCTDRQFNRVVEGAYTSSDQ</sequence>
<dbReference type="AlphaFoldDB" id="A0A918HQQ6"/>
<dbReference type="Proteomes" id="UP000646776">
    <property type="component" value="Unassembled WGS sequence"/>
</dbReference>
<organism evidence="1 2">
    <name type="scientific">Streptomyces phaeofaciens</name>
    <dbReference type="NCBI Taxonomy" id="68254"/>
    <lineage>
        <taxon>Bacteria</taxon>
        <taxon>Bacillati</taxon>
        <taxon>Actinomycetota</taxon>
        <taxon>Actinomycetes</taxon>
        <taxon>Kitasatosporales</taxon>
        <taxon>Streptomycetaceae</taxon>
        <taxon>Streptomyces</taxon>
    </lineage>
</organism>
<evidence type="ECO:0000313" key="2">
    <source>
        <dbReference type="Proteomes" id="UP000646776"/>
    </source>
</evidence>
<dbReference type="RefSeq" id="WP_189718288.1">
    <property type="nucleotide sequence ID" value="NZ_BMSA01000054.1"/>
</dbReference>
<comment type="caution">
    <text evidence="1">The sequence shown here is derived from an EMBL/GenBank/DDBJ whole genome shotgun (WGS) entry which is preliminary data.</text>
</comment>
<dbReference type="EMBL" id="BMSA01000054">
    <property type="protein sequence ID" value="GGT97600.1"/>
    <property type="molecule type" value="Genomic_DNA"/>
</dbReference>
<accession>A0A918HQQ6</accession>
<keyword evidence="2" id="KW-1185">Reference proteome</keyword>
<gene>
    <name evidence="1" type="ORF">GCM10010226_88810</name>
</gene>